<evidence type="ECO:0000313" key="3">
    <source>
        <dbReference type="EMBL" id="PIA30677.1"/>
    </source>
</evidence>
<feature type="compositionally biased region" description="Pro residues" evidence="2">
    <location>
        <begin position="575"/>
        <end position="584"/>
    </location>
</feature>
<dbReference type="AlphaFoldDB" id="A0A2G5CIL1"/>
<name>A0A2G5CIL1_AQUCA</name>
<evidence type="ECO:0000256" key="2">
    <source>
        <dbReference type="SAM" id="MobiDB-lite"/>
    </source>
</evidence>
<organism evidence="3 4">
    <name type="scientific">Aquilegia coerulea</name>
    <name type="common">Rocky mountain columbine</name>
    <dbReference type="NCBI Taxonomy" id="218851"/>
    <lineage>
        <taxon>Eukaryota</taxon>
        <taxon>Viridiplantae</taxon>
        <taxon>Streptophyta</taxon>
        <taxon>Embryophyta</taxon>
        <taxon>Tracheophyta</taxon>
        <taxon>Spermatophyta</taxon>
        <taxon>Magnoliopsida</taxon>
        <taxon>Ranunculales</taxon>
        <taxon>Ranunculaceae</taxon>
        <taxon>Thalictroideae</taxon>
        <taxon>Aquilegia</taxon>
    </lineage>
</organism>
<dbReference type="InParanoid" id="A0A2G5CIL1"/>
<feature type="compositionally biased region" description="Pro residues" evidence="2">
    <location>
        <begin position="341"/>
        <end position="351"/>
    </location>
</feature>
<feature type="compositionally biased region" description="Polar residues" evidence="2">
    <location>
        <begin position="661"/>
        <end position="671"/>
    </location>
</feature>
<dbReference type="STRING" id="218851.A0A2G5CIL1"/>
<keyword evidence="1" id="KW-0175">Coiled coil</keyword>
<proteinExistence type="predicted"/>
<feature type="compositionally biased region" description="Basic and acidic residues" evidence="2">
    <location>
        <begin position="273"/>
        <end position="286"/>
    </location>
</feature>
<evidence type="ECO:0008006" key="5">
    <source>
        <dbReference type="Google" id="ProtNLM"/>
    </source>
</evidence>
<dbReference type="EMBL" id="KZ305071">
    <property type="protein sequence ID" value="PIA30677.1"/>
    <property type="molecule type" value="Genomic_DNA"/>
</dbReference>
<feature type="region of interest" description="Disordered" evidence="2">
    <location>
        <begin position="273"/>
        <end position="299"/>
    </location>
</feature>
<evidence type="ECO:0000313" key="4">
    <source>
        <dbReference type="Proteomes" id="UP000230069"/>
    </source>
</evidence>
<dbReference type="OrthoDB" id="2020598at2759"/>
<dbReference type="PRINTS" id="PR01217">
    <property type="entry name" value="PRICHEXTENSN"/>
</dbReference>
<dbReference type="PANTHER" id="PTHR31342:SF16">
    <property type="entry name" value="TALIN_MIDDLE DOMAIN-CONTAINING PROTEIN"/>
    <property type="match status" value="1"/>
</dbReference>
<dbReference type="Proteomes" id="UP000230069">
    <property type="component" value="Unassembled WGS sequence"/>
</dbReference>
<feature type="region of interest" description="Disordered" evidence="2">
    <location>
        <begin position="331"/>
        <end position="351"/>
    </location>
</feature>
<keyword evidence="4" id="KW-1185">Reference proteome</keyword>
<feature type="compositionally biased region" description="Polar residues" evidence="2">
    <location>
        <begin position="495"/>
        <end position="510"/>
    </location>
</feature>
<gene>
    <name evidence="3" type="ORF">AQUCO_05400050v1</name>
</gene>
<feature type="region of interest" description="Disordered" evidence="2">
    <location>
        <begin position="474"/>
        <end position="629"/>
    </location>
</feature>
<dbReference type="PANTHER" id="PTHR31342">
    <property type="entry name" value="PROTEIN CHUP1, CHLOROPLASTIC"/>
    <property type="match status" value="1"/>
</dbReference>
<dbReference type="InterPro" id="IPR040265">
    <property type="entry name" value="CHUP1/IPGA1-like"/>
</dbReference>
<feature type="compositionally biased region" description="Polar residues" evidence="2">
    <location>
        <begin position="519"/>
        <end position="528"/>
    </location>
</feature>
<protein>
    <recommendedName>
        <fullName evidence="5">Hydroxyproline-rich glycoprotein family protein</fullName>
    </recommendedName>
</protein>
<evidence type="ECO:0000256" key="1">
    <source>
        <dbReference type="ARBA" id="ARBA00023054"/>
    </source>
</evidence>
<reference evidence="3 4" key="1">
    <citation type="submission" date="2017-09" db="EMBL/GenBank/DDBJ databases">
        <title>WGS assembly of Aquilegia coerulea Goldsmith.</title>
        <authorList>
            <person name="Hodges S."/>
            <person name="Kramer E."/>
            <person name="Nordborg M."/>
            <person name="Tomkins J."/>
            <person name="Borevitz J."/>
            <person name="Derieg N."/>
            <person name="Yan J."/>
            <person name="Mihaltcheva S."/>
            <person name="Hayes R.D."/>
            <person name="Rokhsar D."/>
        </authorList>
    </citation>
    <scope>NUCLEOTIDE SEQUENCE [LARGE SCALE GENOMIC DNA]</scope>
    <source>
        <strain evidence="4">cv. Goldsmith</strain>
    </source>
</reference>
<sequence length="922" mass="100030">MLSCGTNYPATMLLSCKSGGFEVLKSSDLSKNQNEICMQSLMMSNSCTPAENLLLIVELRKKILTFRDIIDLPPCDDHGPINELVSGTVEDLHKLYPKVVPRISMSELTEASTHQVLSKLYNALTSIGDSWVNNHKWMSKFKCEKEGDIKNISLGQLGDRVLAKLDYMIMVARELFDVMDENGRNSDVSPRNSTFGDILMESYSDTKASLCRSPNTPTSVIPEFASTFADVSYSPPLLWPLRLQAVGKLKPIDVKRLSFHILPHAVACNSGPEHARRTLDEVEPEKKRARSSSKSMALTDTNMEVKGPKDTEAAREVPMSNLNAVSCSRSGVENSVAPSTPKAPPLPPPMPGIRRYQESQKMLLMKATDMLPQSVTQPSNVSRVPTPLPGALPPSPMIPSNACSVAEAPSSSPTAFTTPPPPPPMLQETVSATPPYVVPQSVSATPAPPSPVPMLPKTLAVVASPPSPPPPPFTFSRNACVAQTPPPPPTLLTLSKNASAAPSFPENSCAPQPPPPPTTCSRNASESLTVAPPVVPLNASKAPLPPPPPMLQANTSTTLPPPPPPPMLQNKGSTLPPPPPPPMLQPNASRAPPPPPMLPSNGSVPSPPPPMSLSNGSAPPPPPPGAARALLRPKKANTKLKRSTHMGNLYRVLKGKVEGINQDNKASSPRNNIGGGAGGGKQSMADALAEMTKRSSYFQQIEEDVEKHSKTIMEVKTKINSFQTTDMTELLKFHQDVESNLEKLTDETQVLARFEDFPTKKLETLRTAAALYSKLDAMVTTLTTWKIESPLGGQLDKVESYFNKIKGEVDALDRTKDDEAKRFQTSKINFDFNILVRIKEAMVDLSSSCMEFALKERREAKAASDGETGSKTEKKLKACTKMLWRAFQLAFRVYTFAGGHDDRADMLSRELAQEIQSEPNEQ</sequence>
<feature type="region of interest" description="Disordered" evidence="2">
    <location>
        <begin position="660"/>
        <end position="682"/>
    </location>
</feature>
<accession>A0A2G5CIL1</accession>